<keyword evidence="2" id="KW-0456">Lyase</keyword>
<dbReference type="InterPro" id="IPR016040">
    <property type="entry name" value="NAD(P)-bd_dom"/>
</dbReference>
<keyword evidence="3" id="KW-1185">Reference proteome</keyword>
<dbReference type="NCBIfam" id="TIGR02622">
    <property type="entry name" value="CDP_4_6_dhtase"/>
    <property type="match status" value="1"/>
</dbReference>
<dbReference type="Proteomes" id="UP000435357">
    <property type="component" value="Unassembled WGS sequence"/>
</dbReference>
<comment type="caution">
    <text evidence="2">The sequence shown here is derived from an EMBL/GenBank/DDBJ whole genome shotgun (WGS) entry which is preliminary data.</text>
</comment>
<evidence type="ECO:0000313" key="2">
    <source>
        <dbReference type="EMBL" id="KAB1064935.1"/>
    </source>
</evidence>
<organism evidence="2 3">
    <name type="scientific">Salibacter halophilus</name>
    <dbReference type="NCBI Taxonomy" id="1803916"/>
    <lineage>
        <taxon>Bacteria</taxon>
        <taxon>Pseudomonadati</taxon>
        <taxon>Bacteroidota</taxon>
        <taxon>Flavobacteriia</taxon>
        <taxon>Flavobacteriales</taxon>
        <taxon>Salibacteraceae</taxon>
        <taxon>Salibacter</taxon>
    </lineage>
</organism>
<dbReference type="InterPro" id="IPR036291">
    <property type="entry name" value="NAD(P)-bd_dom_sf"/>
</dbReference>
<dbReference type="GO" id="GO:0047733">
    <property type="term" value="F:CDP-glucose 4,6-dehydratase activity"/>
    <property type="evidence" value="ECO:0007669"/>
    <property type="project" value="UniProtKB-EC"/>
</dbReference>
<dbReference type="EC" id="4.2.1.45" evidence="2"/>
<accession>A0A6N6M954</accession>
<evidence type="ECO:0000313" key="3">
    <source>
        <dbReference type="Proteomes" id="UP000435357"/>
    </source>
</evidence>
<dbReference type="Gene3D" id="3.40.50.720">
    <property type="entry name" value="NAD(P)-binding Rossmann-like Domain"/>
    <property type="match status" value="1"/>
</dbReference>
<dbReference type="OrthoDB" id="9779041at2"/>
<dbReference type="RefSeq" id="WP_151167263.1">
    <property type="nucleotide sequence ID" value="NZ_WACR01000004.1"/>
</dbReference>
<dbReference type="SUPFAM" id="SSF51735">
    <property type="entry name" value="NAD(P)-binding Rossmann-fold domains"/>
    <property type="match status" value="1"/>
</dbReference>
<sequence length="363" mass="41112">MEKLGLKEKLKQTYNGKKVFVTGHTGFKGTWLLLILKELGATVKGYSLEPEDSKDFFEGVNGQSQCQHVIGDIRDRERLKKEVLDFQPDFIFHMAAQALVLESYQNPAETYDTNLMGTVNLLDALRFMEKPCKAIMITTDKVYENLERPEPYDETERLGGYDPYSNSKACCELAISSYRNSFFNISDYPKHYKSIAAVRSGNVIGGGDFSENRIIPDLVKSMRKGEPLIVRNPSAVRPWQHVLDPLSGYLQLGMKMNEDPVEFADAFNFGPETNDVLTVEELVKTALDSWGEGSYEVAKNIDQPHEANLLKLDIAKAKAKLGWKPFFSAENAIQTTIEWYRKSENTDMTDLTIAQINLFFDAQ</sequence>
<proteinExistence type="predicted"/>
<feature type="domain" description="NAD(P)-binding" evidence="1">
    <location>
        <begin position="20"/>
        <end position="335"/>
    </location>
</feature>
<dbReference type="Pfam" id="PF16363">
    <property type="entry name" value="GDP_Man_Dehyd"/>
    <property type="match status" value="1"/>
</dbReference>
<evidence type="ECO:0000259" key="1">
    <source>
        <dbReference type="Pfam" id="PF16363"/>
    </source>
</evidence>
<protein>
    <submittedName>
        <fullName evidence="2">CDP-glucose 4,6-dehydratase</fullName>
        <ecNumber evidence="2">4.2.1.45</ecNumber>
    </submittedName>
</protein>
<dbReference type="EMBL" id="WACR01000004">
    <property type="protein sequence ID" value="KAB1064935.1"/>
    <property type="molecule type" value="Genomic_DNA"/>
</dbReference>
<name>A0A6N6M954_9FLAO</name>
<dbReference type="Gene3D" id="3.90.25.10">
    <property type="entry name" value="UDP-galactose 4-epimerase, domain 1"/>
    <property type="match status" value="1"/>
</dbReference>
<dbReference type="CDD" id="cd05252">
    <property type="entry name" value="CDP_GD_SDR_e"/>
    <property type="match status" value="1"/>
</dbReference>
<dbReference type="InterPro" id="IPR013445">
    <property type="entry name" value="CDP_4_6_deHydtase"/>
</dbReference>
<dbReference type="AlphaFoldDB" id="A0A6N6M954"/>
<reference evidence="2 3" key="1">
    <citation type="submission" date="2019-09" db="EMBL/GenBank/DDBJ databases">
        <title>Genomes of Cryomorphaceae.</title>
        <authorList>
            <person name="Bowman J.P."/>
        </authorList>
    </citation>
    <scope>NUCLEOTIDE SEQUENCE [LARGE SCALE GENOMIC DNA]</scope>
    <source>
        <strain evidence="2 3">KCTC 52047</strain>
    </source>
</reference>
<dbReference type="PANTHER" id="PTHR43000">
    <property type="entry name" value="DTDP-D-GLUCOSE 4,6-DEHYDRATASE-RELATED"/>
    <property type="match status" value="1"/>
</dbReference>
<gene>
    <name evidence="2" type="primary">rfbG</name>
    <name evidence="2" type="ORF">F3059_06160</name>
</gene>